<evidence type="ECO:0000313" key="2">
    <source>
        <dbReference type="Proteomes" id="UP000335636"/>
    </source>
</evidence>
<comment type="caution">
    <text evidence="1">The sequence shown here is derived from an EMBL/GenBank/DDBJ whole genome shotgun (WGS) entry which is preliminary data.</text>
</comment>
<evidence type="ECO:0000313" key="1">
    <source>
        <dbReference type="EMBL" id="VTJ73832.1"/>
    </source>
</evidence>
<protein>
    <submittedName>
        <fullName evidence="1">Uncharacterized protein</fullName>
    </submittedName>
</protein>
<organism evidence="1 2">
    <name type="scientific">Marmota monax</name>
    <name type="common">Woodchuck</name>
    <dbReference type="NCBI Taxonomy" id="9995"/>
    <lineage>
        <taxon>Eukaryota</taxon>
        <taxon>Metazoa</taxon>
        <taxon>Chordata</taxon>
        <taxon>Craniata</taxon>
        <taxon>Vertebrata</taxon>
        <taxon>Euteleostomi</taxon>
        <taxon>Mammalia</taxon>
        <taxon>Eutheria</taxon>
        <taxon>Euarchontoglires</taxon>
        <taxon>Glires</taxon>
        <taxon>Rodentia</taxon>
        <taxon>Sciuromorpha</taxon>
        <taxon>Sciuridae</taxon>
        <taxon>Xerinae</taxon>
        <taxon>Marmotini</taxon>
        <taxon>Marmota</taxon>
    </lineage>
</organism>
<accession>A0A5E4BYT7</accession>
<sequence>AEAFVVVNPLAPRPQAQALAGVPKWVQPRATKPGVSPEADLWAMIAAVVVMVVGSRQRVSSSRGCNGGCNCNCGGSIMRQFLGVISSVGFSYICGSSFFCGSSTQKEDIQ</sequence>
<feature type="non-terminal residue" evidence="1">
    <location>
        <position position="110"/>
    </location>
</feature>
<dbReference type="Proteomes" id="UP000335636">
    <property type="component" value="Unassembled WGS sequence"/>
</dbReference>
<gene>
    <name evidence="1" type="ORF">MONAX_5E008478</name>
</gene>
<reference evidence="1" key="1">
    <citation type="submission" date="2019-04" db="EMBL/GenBank/DDBJ databases">
        <authorList>
            <person name="Alioto T."/>
            <person name="Alioto T."/>
        </authorList>
    </citation>
    <scope>NUCLEOTIDE SEQUENCE [LARGE SCALE GENOMIC DNA]</scope>
</reference>
<dbReference type="AlphaFoldDB" id="A0A5E4BYT7"/>
<keyword evidence="2" id="KW-1185">Reference proteome</keyword>
<proteinExistence type="predicted"/>
<dbReference type="EMBL" id="CABDUW010000701">
    <property type="protein sequence ID" value="VTJ73832.1"/>
    <property type="molecule type" value="Genomic_DNA"/>
</dbReference>
<name>A0A5E4BYT7_MARMO</name>
<feature type="non-terminal residue" evidence="1">
    <location>
        <position position="1"/>
    </location>
</feature>